<dbReference type="Proteomes" id="UP001518140">
    <property type="component" value="Unassembled WGS sequence"/>
</dbReference>
<dbReference type="InterPro" id="IPR011613">
    <property type="entry name" value="GH15-like"/>
</dbReference>
<dbReference type="InterPro" id="IPR012341">
    <property type="entry name" value="6hp_glycosidase-like_sf"/>
</dbReference>
<feature type="non-terminal residue" evidence="2">
    <location>
        <position position="1"/>
    </location>
</feature>
<comment type="caution">
    <text evidence="2">The sequence shown here is derived from an EMBL/GenBank/DDBJ whole genome shotgun (WGS) entry which is preliminary data.</text>
</comment>
<reference evidence="2 3" key="1">
    <citation type="submission" date="2020-02" db="EMBL/GenBank/DDBJ databases">
        <title>Whole-genome analyses of novel actinobacteria.</title>
        <authorList>
            <person name="Sahin N."/>
            <person name="Tokatli A."/>
        </authorList>
    </citation>
    <scope>NUCLEOTIDE SEQUENCE [LARGE SCALE GENOMIC DNA]</scope>
    <source>
        <strain evidence="2 3">YC419</strain>
    </source>
</reference>
<feature type="domain" description="GH15-like" evidence="1">
    <location>
        <begin position="58"/>
        <end position="334"/>
    </location>
</feature>
<dbReference type="RefSeq" id="WP_165345865.1">
    <property type="nucleotide sequence ID" value="NZ_JAAKZX010000431.1"/>
</dbReference>
<sequence length="342" mass="37364">NTATTPGRRRRSSTVAALDDRNQLSPQLNAAAPTTSSGASSYFWWLMHASQLTHPRLDVLYRLDGGTRTPEQSLALSGYRGSAPVRVGNAAAGQLQLDTYGELLQTAWLYSAAGARVDADIARRLAEIADFICTAWRQPDAGIWEVRSEPEHFTQSKMMCWIALDRAIDLAGRQLIPDRHSARWRRERQAIAEFIDDRCFSPRLNSYVSSADSDVLDAGLLLGLLHRYRPPDDPRMRGTVAAIQRSLQDGPYVNRYLRPDGLPGSEGAFLACSFWLAEALALVGRVNEAADLMGQLVALANDVGLYSEEVDLTTGIFLGNLPQGLSHLALISAACAIGEAAR</sequence>
<gene>
    <name evidence="2" type="ORF">G6048_47870</name>
</gene>
<dbReference type="Pfam" id="PF00723">
    <property type="entry name" value="Glyco_hydro_15"/>
    <property type="match status" value="1"/>
</dbReference>
<evidence type="ECO:0000313" key="2">
    <source>
        <dbReference type="EMBL" id="NGO49455.1"/>
    </source>
</evidence>
<protein>
    <submittedName>
        <fullName evidence="2">Glycoside hydrolase family 15 protein</fullName>
    </submittedName>
</protein>
<evidence type="ECO:0000313" key="3">
    <source>
        <dbReference type="Proteomes" id="UP001518140"/>
    </source>
</evidence>
<keyword evidence="3" id="KW-1185">Reference proteome</keyword>
<organism evidence="2 3">
    <name type="scientific">Streptomyces ureilyticus</name>
    <dbReference type="NCBI Taxonomy" id="1775131"/>
    <lineage>
        <taxon>Bacteria</taxon>
        <taxon>Bacillati</taxon>
        <taxon>Actinomycetota</taxon>
        <taxon>Actinomycetes</taxon>
        <taxon>Kitasatosporales</taxon>
        <taxon>Streptomycetaceae</taxon>
        <taxon>Streptomyces</taxon>
    </lineage>
</organism>
<accession>A0ABX0E7A2</accession>
<dbReference type="SUPFAM" id="SSF48208">
    <property type="entry name" value="Six-hairpin glycosidases"/>
    <property type="match status" value="1"/>
</dbReference>
<proteinExistence type="predicted"/>
<dbReference type="InterPro" id="IPR008928">
    <property type="entry name" value="6-hairpin_glycosidase_sf"/>
</dbReference>
<evidence type="ECO:0000259" key="1">
    <source>
        <dbReference type="Pfam" id="PF00723"/>
    </source>
</evidence>
<keyword evidence="2" id="KW-0378">Hydrolase</keyword>
<dbReference type="Gene3D" id="1.50.10.10">
    <property type="match status" value="1"/>
</dbReference>
<name>A0ABX0E7A2_9ACTN</name>
<dbReference type="PANTHER" id="PTHR31616:SF0">
    <property type="entry name" value="GLUCAN 1,4-ALPHA-GLUCOSIDASE"/>
    <property type="match status" value="1"/>
</dbReference>
<dbReference type="PANTHER" id="PTHR31616">
    <property type="entry name" value="TREHALASE"/>
    <property type="match status" value="1"/>
</dbReference>
<dbReference type="EMBL" id="JAAKZX010000431">
    <property type="protein sequence ID" value="NGO49455.1"/>
    <property type="molecule type" value="Genomic_DNA"/>
</dbReference>
<dbReference type="GO" id="GO:0016787">
    <property type="term" value="F:hydrolase activity"/>
    <property type="evidence" value="ECO:0007669"/>
    <property type="project" value="UniProtKB-KW"/>
</dbReference>